<reference evidence="2 3" key="1">
    <citation type="submission" date="2020-08" db="EMBL/GenBank/DDBJ databases">
        <title>Sequencing the genomes of 1000 actinobacteria strains.</title>
        <authorList>
            <person name="Klenk H.-P."/>
        </authorList>
    </citation>
    <scope>NUCLEOTIDE SEQUENCE [LARGE SCALE GENOMIC DNA]</scope>
    <source>
        <strain evidence="2 3">DSM 43023</strain>
    </source>
</reference>
<name>A0A7W7RRP5_9ACTN</name>
<evidence type="ECO:0000313" key="2">
    <source>
        <dbReference type="EMBL" id="MBB4936880.1"/>
    </source>
</evidence>
<feature type="compositionally biased region" description="Gly residues" evidence="1">
    <location>
        <begin position="57"/>
        <end position="71"/>
    </location>
</feature>
<protein>
    <submittedName>
        <fullName evidence="2">Uncharacterized protein</fullName>
    </submittedName>
</protein>
<dbReference type="Proteomes" id="UP000534286">
    <property type="component" value="Unassembled WGS sequence"/>
</dbReference>
<proteinExistence type="predicted"/>
<comment type="caution">
    <text evidence="2">The sequence shown here is derived from an EMBL/GenBank/DDBJ whole genome shotgun (WGS) entry which is preliminary data.</text>
</comment>
<evidence type="ECO:0000256" key="1">
    <source>
        <dbReference type="SAM" id="MobiDB-lite"/>
    </source>
</evidence>
<organism evidence="2 3">
    <name type="scientific">Streptosporangium album</name>
    <dbReference type="NCBI Taxonomy" id="47479"/>
    <lineage>
        <taxon>Bacteria</taxon>
        <taxon>Bacillati</taxon>
        <taxon>Actinomycetota</taxon>
        <taxon>Actinomycetes</taxon>
        <taxon>Streptosporangiales</taxon>
        <taxon>Streptosporangiaceae</taxon>
        <taxon>Streptosporangium</taxon>
    </lineage>
</organism>
<dbReference type="AlphaFoldDB" id="A0A7W7RRP5"/>
<sequence>MPQRRQSRQELSDLIDEIQLVPLIRERLADSAAGRDLTLEEVADSLGIKIEERDTGPSGGHEPGGTWAGRT</sequence>
<dbReference type="RefSeq" id="WP_184753344.1">
    <property type="nucleotide sequence ID" value="NZ_BAABEK010000070.1"/>
</dbReference>
<dbReference type="EMBL" id="JACHJU010000001">
    <property type="protein sequence ID" value="MBB4936880.1"/>
    <property type="molecule type" value="Genomic_DNA"/>
</dbReference>
<accession>A0A7W7RRP5</accession>
<keyword evidence="3" id="KW-1185">Reference proteome</keyword>
<feature type="region of interest" description="Disordered" evidence="1">
    <location>
        <begin position="48"/>
        <end position="71"/>
    </location>
</feature>
<gene>
    <name evidence="2" type="ORF">FHR32_001185</name>
</gene>
<evidence type="ECO:0000313" key="3">
    <source>
        <dbReference type="Proteomes" id="UP000534286"/>
    </source>
</evidence>